<protein>
    <recommendedName>
        <fullName evidence="4">Secreted protein</fullName>
    </recommendedName>
</protein>
<sequence>MNRLIVLLAYLSVGTLEAATPCTQCQTRSDLFRTCRILFTGVSGSEFGGSCSNCVAVIGTGAAGTALCSHAVSTSNLSLLFFFDD</sequence>
<feature type="signal peptide" evidence="1">
    <location>
        <begin position="1"/>
        <end position="18"/>
    </location>
</feature>
<evidence type="ECO:0000256" key="1">
    <source>
        <dbReference type="SAM" id="SignalP"/>
    </source>
</evidence>
<reference evidence="2" key="1">
    <citation type="journal article" date="2020" name="Stud. Mycol.">
        <title>101 Dothideomycetes genomes: a test case for predicting lifestyles and emergence of pathogens.</title>
        <authorList>
            <person name="Haridas S."/>
            <person name="Albert R."/>
            <person name="Binder M."/>
            <person name="Bloem J."/>
            <person name="Labutti K."/>
            <person name="Salamov A."/>
            <person name="Andreopoulos B."/>
            <person name="Baker S."/>
            <person name="Barry K."/>
            <person name="Bills G."/>
            <person name="Bluhm B."/>
            <person name="Cannon C."/>
            <person name="Castanera R."/>
            <person name="Culley D."/>
            <person name="Daum C."/>
            <person name="Ezra D."/>
            <person name="Gonzalez J."/>
            <person name="Henrissat B."/>
            <person name="Kuo A."/>
            <person name="Liang C."/>
            <person name="Lipzen A."/>
            <person name="Lutzoni F."/>
            <person name="Magnuson J."/>
            <person name="Mondo S."/>
            <person name="Nolan M."/>
            <person name="Ohm R."/>
            <person name="Pangilinan J."/>
            <person name="Park H.-J."/>
            <person name="Ramirez L."/>
            <person name="Alfaro M."/>
            <person name="Sun H."/>
            <person name="Tritt A."/>
            <person name="Yoshinaga Y."/>
            <person name="Zwiers L.-H."/>
            <person name="Turgeon B."/>
            <person name="Goodwin S."/>
            <person name="Spatafora J."/>
            <person name="Crous P."/>
            <person name="Grigoriev I."/>
        </authorList>
    </citation>
    <scope>NUCLEOTIDE SEQUENCE</scope>
    <source>
        <strain evidence="2">CBS 161.51</strain>
    </source>
</reference>
<keyword evidence="1" id="KW-0732">Signal</keyword>
<proteinExistence type="predicted"/>
<evidence type="ECO:0008006" key="4">
    <source>
        <dbReference type="Google" id="ProtNLM"/>
    </source>
</evidence>
<feature type="non-terminal residue" evidence="2">
    <location>
        <position position="85"/>
    </location>
</feature>
<feature type="chain" id="PRO_5025343939" description="Secreted protein" evidence="1">
    <location>
        <begin position="19"/>
        <end position="85"/>
    </location>
</feature>
<organism evidence="2 3">
    <name type="scientific">Clathrospora elynae</name>
    <dbReference type="NCBI Taxonomy" id="706981"/>
    <lineage>
        <taxon>Eukaryota</taxon>
        <taxon>Fungi</taxon>
        <taxon>Dikarya</taxon>
        <taxon>Ascomycota</taxon>
        <taxon>Pezizomycotina</taxon>
        <taxon>Dothideomycetes</taxon>
        <taxon>Pleosporomycetidae</taxon>
        <taxon>Pleosporales</taxon>
        <taxon>Diademaceae</taxon>
        <taxon>Clathrospora</taxon>
    </lineage>
</organism>
<name>A0A6A5S834_9PLEO</name>
<keyword evidence="3" id="KW-1185">Reference proteome</keyword>
<dbReference type="Pfam" id="PF12511">
    <property type="entry name" value="DUF3716"/>
    <property type="match status" value="1"/>
</dbReference>
<dbReference type="InterPro" id="IPR022190">
    <property type="entry name" value="DUF3716"/>
</dbReference>
<gene>
    <name evidence="2" type="ORF">EJ02DRAFT_459949</name>
</gene>
<evidence type="ECO:0000313" key="3">
    <source>
        <dbReference type="Proteomes" id="UP000800038"/>
    </source>
</evidence>
<accession>A0A6A5S834</accession>
<dbReference type="EMBL" id="ML976225">
    <property type="protein sequence ID" value="KAF1935919.1"/>
    <property type="molecule type" value="Genomic_DNA"/>
</dbReference>
<dbReference type="AlphaFoldDB" id="A0A6A5S834"/>
<evidence type="ECO:0000313" key="2">
    <source>
        <dbReference type="EMBL" id="KAF1935919.1"/>
    </source>
</evidence>
<dbReference type="Proteomes" id="UP000800038">
    <property type="component" value="Unassembled WGS sequence"/>
</dbReference>